<dbReference type="InterPro" id="IPR005797">
    <property type="entry name" value="Cyt_b/b6_N"/>
</dbReference>
<dbReference type="SUPFAM" id="SSF81648">
    <property type="entry name" value="a domain/subunit of cytochrome bc1 complex (Ubiquinol-cytochrome c reductase)"/>
    <property type="match status" value="1"/>
</dbReference>
<evidence type="ECO:0000256" key="1">
    <source>
        <dbReference type="ARBA" id="ARBA00002566"/>
    </source>
</evidence>
<evidence type="ECO:0000256" key="15">
    <source>
        <dbReference type="ARBA" id="ARBA00023136"/>
    </source>
</evidence>
<keyword evidence="9" id="KW-0999">Mitochondrion inner membrane</keyword>
<feature type="transmembrane region" description="Helical" evidence="16">
    <location>
        <begin position="204"/>
        <end position="232"/>
    </location>
</feature>
<evidence type="ECO:0000256" key="8">
    <source>
        <dbReference type="ARBA" id="ARBA00022723"/>
    </source>
</evidence>
<keyword evidence="4 16" id="KW-0813">Transport</keyword>
<geneLocation type="mitochondrion" evidence="19"/>
<sequence length="355" mass="42564">MFTLMPLNINYSFNFGVLLLVILIIQILSGFFLVFFYQNSNDFVFFSMNYIYNEVFFGNLLRNIHCIGANFFFLFVFLHIFKTYFYSNFKNLYILISGILMFFILCGIGFLGYVLPWGQMSLWGATVITNLLSVIPYSNIFLFYIWGDFAVSNVTMLRFFSLHYFLPFVLLGLVFFHFNILHLFGSSVTSFSLYFLDFITMFPFFIFIDIFIIILFVFFFIFVLFFFPFFFFEHDNFILANSLVTPNHIKPEWYFLFPYAVLRIFTSKSFGVFMLIISILSFFFLSLFKFNIKLTSKFNDFFISFFVFFFFILTFCGGSLVAYPFTELSIFITLLFFILIFSYYIYYFFLFYFFS</sequence>
<evidence type="ECO:0000256" key="4">
    <source>
        <dbReference type="ARBA" id="ARBA00022448"/>
    </source>
</evidence>
<feature type="transmembrane region" description="Helical" evidence="16">
    <location>
        <begin position="329"/>
        <end position="354"/>
    </location>
</feature>
<evidence type="ECO:0000256" key="3">
    <source>
        <dbReference type="ARBA" id="ARBA00013531"/>
    </source>
</evidence>
<dbReference type="GO" id="GO:0016491">
    <property type="term" value="F:oxidoreductase activity"/>
    <property type="evidence" value="ECO:0007669"/>
    <property type="project" value="UniProtKB-UniRule"/>
</dbReference>
<keyword evidence="13" id="KW-0830">Ubiquinone</keyword>
<dbReference type="EMBL" id="LN898114">
    <property type="protein sequence ID" value="CUS25271.1"/>
    <property type="molecule type" value="Genomic_DNA"/>
</dbReference>
<evidence type="ECO:0000256" key="16">
    <source>
        <dbReference type="RuleBase" id="RU362117"/>
    </source>
</evidence>
<keyword evidence="8 16" id="KW-0479">Metal-binding</keyword>
<evidence type="ECO:0000256" key="14">
    <source>
        <dbReference type="ARBA" id="ARBA00023128"/>
    </source>
</evidence>
<dbReference type="Gene3D" id="1.20.810.10">
    <property type="entry name" value="Cytochrome Bc1 Complex, Chain C"/>
    <property type="match status" value="1"/>
</dbReference>
<dbReference type="SUPFAM" id="SSF81342">
    <property type="entry name" value="Transmembrane di-heme cytochromes"/>
    <property type="match status" value="1"/>
</dbReference>
<evidence type="ECO:0000256" key="6">
    <source>
        <dbReference type="ARBA" id="ARBA00022660"/>
    </source>
</evidence>
<dbReference type="InterPro" id="IPR005798">
    <property type="entry name" value="Cyt_b/b6_C"/>
</dbReference>
<name>A0A2R4ZJ72_9METZ</name>
<dbReference type="Pfam" id="PF00033">
    <property type="entry name" value="Cytochrome_B"/>
    <property type="match status" value="1"/>
</dbReference>
<dbReference type="GO" id="GO:0005743">
    <property type="term" value="C:mitochondrial inner membrane"/>
    <property type="evidence" value="ECO:0007669"/>
    <property type="project" value="UniProtKB-SubCell"/>
</dbReference>
<evidence type="ECO:0000256" key="5">
    <source>
        <dbReference type="ARBA" id="ARBA00022617"/>
    </source>
</evidence>
<keyword evidence="5 16" id="KW-0349">Heme</keyword>
<dbReference type="PROSITE" id="PS51002">
    <property type="entry name" value="CYTB_NTER"/>
    <property type="match status" value="1"/>
</dbReference>
<dbReference type="PROSITE" id="PS51003">
    <property type="entry name" value="CYTB_CTER"/>
    <property type="match status" value="1"/>
</dbReference>
<keyword evidence="14 16" id="KW-0496">Mitochondrion</keyword>
<evidence type="ECO:0000256" key="13">
    <source>
        <dbReference type="ARBA" id="ARBA00023075"/>
    </source>
</evidence>
<evidence type="ECO:0000256" key="9">
    <source>
        <dbReference type="ARBA" id="ARBA00022792"/>
    </source>
</evidence>
<comment type="cofactor">
    <cofactor evidence="16">
        <name>heme b</name>
        <dbReference type="ChEBI" id="CHEBI:60344"/>
    </cofactor>
    <text evidence="16">Binds 2 heme groups non-covalently.</text>
</comment>
<feature type="transmembrane region" description="Helical" evidence="16">
    <location>
        <begin position="122"/>
        <end position="144"/>
    </location>
</feature>
<evidence type="ECO:0000259" key="17">
    <source>
        <dbReference type="PROSITE" id="PS51002"/>
    </source>
</evidence>
<accession>A0A2R4ZJ72</accession>
<evidence type="ECO:0000256" key="7">
    <source>
        <dbReference type="ARBA" id="ARBA00022692"/>
    </source>
</evidence>
<dbReference type="GO" id="GO:0006122">
    <property type="term" value="P:mitochondrial electron transport, ubiquinol to cytochrome c"/>
    <property type="evidence" value="ECO:0007669"/>
    <property type="project" value="TreeGrafter"/>
</dbReference>
<protein>
    <recommendedName>
        <fullName evidence="3 16">Cytochrome b</fullName>
    </recommendedName>
</protein>
<dbReference type="GO" id="GO:0046872">
    <property type="term" value="F:metal ion binding"/>
    <property type="evidence" value="ECO:0007669"/>
    <property type="project" value="UniProtKB-UniRule"/>
</dbReference>
<evidence type="ECO:0000256" key="10">
    <source>
        <dbReference type="ARBA" id="ARBA00022982"/>
    </source>
</evidence>
<feature type="transmembrane region" description="Helical" evidence="16">
    <location>
        <begin position="92"/>
        <end position="115"/>
    </location>
</feature>
<gene>
    <name evidence="19" type="primary">CYTB</name>
</gene>
<dbReference type="PANTHER" id="PTHR19271:SF16">
    <property type="entry name" value="CYTOCHROME B"/>
    <property type="match status" value="1"/>
</dbReference>
<feature type="domain" description="Cytochrome b/b6 C-terminal region profile" evidence="18">
    <location>
        <begin position="191"/>
        <end position="355"/>
    </location>
</feature>
<comment type="function">
    <text evidence="1 16">Component of the ubiquinol-cytochrome c reductase complex (complex III or cytochrome b-c1 complex) that is part of the mitochondrial respiratory chain. The b-c1 complex mediates electron transfer from ubiquinol to cytochrome c. Contributes to the generation of a proton gradient across the mitochondrial membrane that is then used for ATP synthesis.</text>
</comment>
<evidence type="ECO:0000256" key="11">
    <source>
        <dbReference type="ARBA" id="ARBA00022989"/>
    </source>
</evidence>
<keyword evidence="12 16" id="KW-0408">Iron</keyword>
<comment type="similarity">
    <text evidence="16">Belongs to the cytochrome b family.</text>
</comment>
<dbReference type="Pfam" id="PF00032">
    <property type="entry name" value="Cytochrom_B_C"/>
    <property type="match status" value="1"/>
</dbReference>
<dbReference type="InterPro" id="IPR016174">
    <property type="entry name" value="Di-haem_cyt_TM"/>
</dbReference>
<keyword evidence="6 16" id="KW-0679">Respiratory chain</keyword>
<dbReference type="GO" id="GO:0008121">
    <property type="term" value="F:quinol-cytochrome-c reductase activity"/>
    <property type="evidence" value="ECO:0007669"/>
    <property type="project" value="TreeGrafter"/>
</dbReference>
<evidence type="ECO:0000256" key="2">
    <source>
        <dbReference type="ARBA" id="ARBA00004448"/>
    </source>
</evidence>
<proteinExistence type="inferred from homology"/>
<feature type="transmembrane region" description="Helical" evidence="16">
    <location>
        <begin position="270"/>
        <end position="290"/>
    </location>
</feature>
<feature type="transmembrane region" description="Helical" evidence="16">
    <location>
        <begin position="302"/>
        <end position="323"/>
    </location>
</feature>
<organism evidence="19">
    <name type="scientific">Coeloplana yulianicorum</name>
    <dbReference type="NCBI Taxonomy" id="1742922"/>
    <lineage>
        <taxon>Eukaryota</taxon>
        <taxon>Metazoa</taxon>
        <taxon>Ctenophora</taxon>
        <taxon>Tentaculata</taxon>
        <taxon>Platyctenida</taxon>
        <taxon>Coeloplanidae</taxon>
        <taxon>Coeloplana</taxon>
    </lineage>
</organism>
<evidence type="ECO:0000256" key="12">
    <source>
        <dbReference type="ARBA" id="ARBA00023004"/>
    </source>
</evidence>
<feature type="domain" description="Cytochrome b/b6 N-terminal region profile" evidence="17">
    <location>
        <begin position="1"/>
        <end position="190"/>
    </location>
</feature>
<dbReference type="InterPro" id="IPR036150">
    <property type="entry name" value="Cyt_b/b6_C_sf"/>
</dbReference>
<dbReference type="InterPro" id="IPR027387">
    <property type="entry name" value="Cytb/b6-like_sf"/>
</dbReference>
<keyword evidence="10 16" id="KW-0249">Electron transport</keyword>
<evidence type="ECO:0000259" key="18">
    <source>
        <dbReference type="PROSITE" id="PS51003"/>
    </source>
</evidence>
<feature type="transmembrane region" description="Helical" evidence="16">
    <location>
        <begin position="12"/>
        <end position="37"/>
    </location>
</feature>
<keyword evidence="15 16" id="KW-0472">Membrane</keyword>
<feature type="transmembrane region" description="Helical" evidence="16">
    <location>
        <begin position="164"/>
        <end position="184"/>
    </location>
</feature>
<evidence type="ECO:0000313" key="19">
    <source>
        <dbReference type="EMBL" id="CUS25271.1"/>
    </source>
</evidence>
<keyword evidence="11 16" id="KW-1133">Transmembrane helix</keyword>
<keyword evidence="7 16" id="KW-0812">Transmembrane</keyword>
<comment type="subcellular location">
    <subcellularLocation>
        <location evidence="2">Mitochondrion inner membrane</location>
        <topology evidence="2">Multi-pass membrane protein</topology>
    </subcellularLocation>
</comment>
<dbReference type="PANTHER" id="PTHR19271">
    <property type="entry name" value="CYTOCHROME B"/>
    <property type="match status" value="1"/>
</dbReference>
<dbReference type="AlphaFoldDB" id="A0A2R4ZJ72"/>
<feature type="transmembrane region" description="Helical" evidence="16">
    <location>
        <begin position="68"/>
        <end position="86"/>
    </location>
</feature>
<reference evidence="19" key="1">
    <citation type="submission" date="2015-10" db="EMBL/GenBank/DDBJ databases">
        <title>The evolution of Coeloplanidae (Platyctenida: Ctenophora) mitochondrial genomes.</title>
        <authorList>
            <person name="Arafat H."/>
            <person name="Alamaru A."/>
            <person name="Loya Y."/>
            <person name="Gissi C."/>
            <person name="Huchon D."/>
        </authorList>
    </citation>
    <scope>NUCLEOTIDE SEQUENCE</scope>
    <source>
        <strain evidence="19">RS2002-6</strain>
    </source>
</reference>